<comment type="caution">
    <text evidence="3">The sequence shown here is derived from an EMBL/GenBank/DDBJ whole genome shotgun (WGS) entry which is preliminary data.</text>
</comment>
<dbReference type="NCBIfam" id="TIGR02159">
    <property type="entry name" value="PA_CoA_Oxy4"/>
    <property type="match status" value="1"/>
</dbReference>
<dbReference type="InterPro" id="IPR056572">
    <property type="entry name" value="Zn_ribbon_PaaD"/>
</dbReference>
<dbReference type="AlphaFoldDB" id="A0A839Z0U3"/>
<dbReference type="Proteomes" id="UP000578569">
    <property type="component" value="Unassembled WGS sequence"/>
</dbReference>
<feature type="domain" description="MIP18 family-like" evidence="1">
    <location>
        <begin position="4"/>
        <end position="62"/>
    </location>
</feature>
<dbReference type="InterPro" id="IPR011883">
    <property type="entry name" value="PaaD-like"/>
</dbReference>
<gene>
    <name evidence="3" type="ORF">FHS50_002021</name>
</gene>
<evidence type="ECO:0000259" key="1">
    <source>
        <dbReference type="Pfam" id="PF01883"/>
    </source>
</evidence>
<protein>
    <submittedName>
        <fullName evidence="3">Ring-1,2-phenylacetyl-CoA epoxidase subunit PaaD</fullName>
    </submittedName>
</protein>
<keyword evidence="4" id="KW-1185">Reference proteome</keyword>
<dbReference type="InterPro" id="IPR052339">
    <property type="entry name" value="Fe-S_Maturation_MIP18"/>
</dbReference>
<sequence length="146" mass="16013">MIDKAAILELLAKVPDPEIPVISVVDLGIVRGFEDDRLIITPTYSGCPATVEIEHSIRAALDANGFSGVKIETRLFPPWSTDMISEEGKAKLKSYGIAPPERSETAECPQCGSADTREISRFGSTPCKAQWQCNACLEPFDRFKCH</sequence>
<dbReference type="InterPro" id="IPR034904">
    <property type="entry name" value="FSCA_dom_sf"/>
</dbReference>
<proteinExistence type="predicted"/>
<evidence type="ECO:0000313" key="3">
    <source>
        <dbReference type="EMBL" id="MBB3764959.1"/>
    </source>
</evidence>
<dbReference type="EMBL" id="JACICF010000002">
    <property type="protein sequence ID" value="MBB3764959.1"/>
    <property type="molecule type" value="Genomic_DNA"/>
</dbReference>
<dbReference type="InterPro" id="IPR002744">
    <property type="entry name" value="MIP18-like"/>
</dbReference>
<dbReference type="PANTHER" id="PTHR42831">
    <property type="entry name" value="FE-S PROTEIN MATURATION AUXILIARY FACTOR YITW"/>
    <property type="match status" value="1"/>
</dbReference>
<dbReference type="Gene3D" id="3.30.300.130">
    <property type="entry name" value="Fe-S cluster assembly (FSCA)"/>
    <property type="match status" value="1"/>
</dbReference>
<organism evidence="3 4">
    <name type="scientific">Sphingomicrobium lutaoense</name>
    <dbReference type="NCBI Taxonomy" id="515949"/>
    <lineage>
        <taxon>Bacteria</taxon>
        <taxon>Pseudomonadati</taxon>
        <taxon>Pseudomonadota</taxon>
        <taxon>Alphaproteobacteria</taxon>
        <taxon>Sphingomonadales</taxon>
        <taxon>Sphingomonadaceae</taxon>
        <taxon>Sphingomicrobium</taxon>
    </lineage>
</organism>
<dbReference type="PANTHER" id="PTHR42831:SF3">
    <property type="entry name" value="1,2-PHENYLACETYL-COA EPOXIDASE, SUBUNIT D-RELATED"/>
    <property type="match status" value="1"/>
</dbReference>
<dbReference type="Pfam" id="PF01883">
    <property type="entry name" value="FeS_assembly_P"/>
    <property type="match status" value="1"/>
</dbReference>
<accession>A0A839Z0U3</accession>
<feature type="domain" description="PaaD zinc beta ribbon" evidence="2">
    <location>
        <begin position="101"/>
        <end position="144"/>
    </location>
</feature>
<dbReference type="RefSeq" id="WP_183934307.1">
    <property type="nucleotide sequence ID" value="NZ_JACICF010000002.1"/>
</dbReference>
<dbReference type="SUPFAM" id="SSF117916">
    <property type="entry name" value="Fe-S cluster assembly (FSCA) domain-like"/>
    <property type="match status" value="1"/>
</dbReference>
<evidence type="ECO:0000313" key="4">
    <source>
        <dbReference type="Proteomes" id="UP000578569"/>
    </source>
</evidence>
<reference evidence="3 4" key="1">
    <citation type="submission" date="2020-08" db="EMBL/GenBank/DDBJ databases">
        <title>Genomic Encyclopedia of Type Strains, Phase IV (KMG-IV): sequencing the most valuable type-strain genomes for metagenomic binning, comparative biology and taxonomic classification.</title>
        <authorList>
            <person name="Goeker M."/>
        </authorList>
    </citation>
    <scope>NUCLEOTIDE SEQUENCE [LARGE SCALE GENOMIC DNA]</scope>
    <source>
        <strain evidence="3 4">DSM 24194</strain>
    </source>
</reference>
<dbReference type="Pfam" id="PF23451">
    <property type="entry name" value="Zn_ribbon_PaaD"/>
    <property type="match status" value="1"/>
</dbReference>
<name>A0A839Z0U3_9SPHN</name>
<evidence type="ECO:0000259" key="2">
    <source>
        <dbReference type="Pfam" id="PF23451"/>
    </source>
</evidence>